<dbReference type="Proteomes" id="UP000269352">
    <property type="component" value="Unassembled WGS sequence"/>
</dbReference>
<evidence type="ECO:0000313" key="1">
    <source>
        <dbReference type="EMBL" id="GBR73752.1"/>
    </source>
</evidence>
<reference evidence="1 2" key="1">
    <citation type="journal article" date="2019" name="ISME J.">
        <title>Genome analyses of uncultured TG2/ZB3 bacteria in 'Margulisbacteria' specifically attached to ectosymbiotic spirochetes of protists in the termite gut.</title>
        <authorList>
            <person name="Utami Y.D."/>
            <person name="Kuwahara H."/>
            <person name="Igai K."/>
            <person name="Murakami T."/>
            <person name="Sugaya K."/>
            <person name="Morikawa T."/>
            <person name="Nagura Y."/>
            <person name="Yuki M."/>
            <person name="Deevong P."/>
            <person name="Inoue T."/>
            <person name="Kihara K."/>
            <person name="Lo N."/>
            <person name="Yamada A."/>
            <person name="Ohkuma M."/>
            <person name="Hongoh Y."/>
        </authorList>
    </citation>
    <scope>NUCLEOTIDE SEQUENCE [LARGE SCALE GENOMIC DNA]</scope>
    <source>
        <strain evidence="1">NkOx7-01</strain>
    </source>
</reference>
<keyword evidence="2" id="KW-1185">Reference proteome</keyword>
<organism evidence="1 2">
    <name type="scientific">Termititenax aidoneus</name>
    <dbReference type="NCBI Taxonomy" id="2218524"/>
    <lineage>
        <taxon>Bacteria</taxon>
        <taxon>Bacillati</taxon>
        <taxon>Candidatus Margulisiibacteriota</taxon>
        <taxon>Candidatus Termititenacia</taxon>
        <taxon>Candidatus Termititenacales</taxon>
        <taxon>Candidatus Termititenacaceae</taxon>
        <taxon>Candidatus Termititenax</taxon>
    </lineage>
</organism>
<dbReference type="AlphaFoldDB" id="A0A388TAJ8"/>
<evidence type="ECO:0000313" key="2">
    <source>
        <dbReference type="Proteomes" id="UP000269352"/>
    </source>
</evidence>
<accession>A0A388TAJ8</accession>
<comment type="caution">
    <text evidence="1">The sequence shown here is derived from an EMBL/GenBank/DDBJ whole genome shotgun (WGS) entry which is preliminary data.</text>
</comment>
<proteinExistence type="predicted"/>
<dbReference type="EMBL" id="BGZN01000019">
    <property type="protein sequence ID" value="GBR73752.1"/>
    <property type="molecule type" value="Genomic_DNA"/>
</dbReference>
<sequence>MWAVAHRLAGEAAARAAWRTVLQAAAGLAASVIAGWPARQLAETGVKKSAVEHARLPAARLALMPAGKNARQLAGAIVIAPAALPARLTAAELARMPAEAVVRRVAEITVRGAAAMIVKRPVILSARPVLAARLVEKTVELAVMENAAEIVTLTAARSAQPLAE</sequence>
<gene>
    <name evidence="1" type="ORF">NO1_1057</name>
</gene>
<protein>
    <submittedName>
        <fullName evidence="1">Uncharacterized protein</fullName>
    </submittedName>
</protein>
<name>A0A388TAJ8_TERA1</name>